<dbReference type="SUPFAM" id="SSF81296">
    <property type="entry name" value="E set domains"/>
    <property type="match status" value="1"/>
</dbReference>
<proteinExistence type="predicted"/>
<protein>
    <submittedName>
        <fullName evidence="3">Glycoside hydrolase</fullName>
    </submittedName>
</protein>
<evidence type="ECO:0000313" key="3">
    <source>
        <dbReference type="EMBL" id="PSR34407.1"/>
    </source>
</evidence>
<dbReference type="PANTHER" id="PTHR46066:SF2">
    <property type="entry name" value="CHITINASE DOMAIN-CONTAINING PROTEIN 1"/>
    <property type="match status" value="1"/>
</dbReference>
<dbReference type="GO" id="GO:0008061">
    <property type="term" value="F:chitin binding"/>
    <property type="evidence" value="ECO:0007669"/>
    <property type="project" value="InterPro"/>
</dbReference>
<dbReference type="GO" id="GO:0005975">
    <property type="term" value="P:carbohydrate metabolic process"/>
    <property type="evidence" value="ECO:0007669"/>
    <property type="project" value="InterPro"/>
</dbReference>
<dbReference type="InterPro" id="IPR011583">
    <property type="entry name" value="Chitinase_II/V-like_cat"/>
</dbReference>
<dbReference type="InterPro" id="IPR013783">
    <property type="entry name" value="Ig-like_fold"/>
</dbReference>
<evidence type="ECO:0000256" key="1">
    <source>
        <dbReference type="SAM" id="SignalP"/>
    </source>
</evidence>
<dbReference type="SUPFAM" id="SSF47090">
    <property type="entry name" value="PGBD-like"/>
    <property type="match status" value="1"/>
</dbReference>
<dbReference type="SMART" id="SM00636">
    <property type="entry name" value="Glyco_18"/>
    <property type="match status" value="1"/>
</dbReference>
<feature type="signal peptide" evidence="1">
    <location>
        <begin position="1"/>
        <end position="33"/>
    </location>
</feature>
<dbReference type="InterPro" id="IPR036365">
    <property type="entry name" value="PGBD-like_sf"/>
</dbReference>
<dbReference type="Pfam" id="PF01471">
    <property type="entry name" value="PG_binding_1"/>
    <property type="match status" value="1"/>
</dbReference>
<dbReference type="InterPro" id="IPR002909">
    <property type="entry name" value="IPT_dom"/>
</dbReference>
<dbReference type="InterPro" id="IPR014756">
    <property type="entry name" value="Ig_E-set"/>
</dbReference>
<dbReference type="PROSITE" id="PS51318">
    <property type="entry name" value="TAT"/>
    <property type="match status" value="1"/>
</dbReference>
<dbReference type="Pfam" id="PF01833">
    <property type="entry name" value="TIG"/>
    <property type="match status" value="1"/>
</dbReference>
<dbReference type="EMBL" id="PXYW01000009">
    <property type="protein sequence ID" value="PSR34407.1"/>
    <property type="molecule type" value="Genomic_DNA"/>
</dbReference>
<name>A0A2T2XIX0_9FIRM</name>
<dbReference type="InterPro" id="IPR036366">
    <property type="entry name" value="PGBDSf"/>
</dbReference>
<dbReference type="GO" id="GO:0016787">
    <property type="term" value="F:hydrolase activity"/>
    <property type="evidence" value="ECO:0007669"/>
    <property type="project" value="UniProtKB-KW"/>
</dbReference>
<dbReference type="Proteomes" id="UP000242972">
    <property type="component" value="Unassembled WGS sequence"/>
</dbReference>
<dbReference type="Gene3D" id="2.60.40.10">
    <property type="entry name" value="Immunoglobulins"/>
    <property type="match status" value="1"/>
</dbReference>
<sequence length="1068" mass="113684">MIRTNSRRRFFSLLSISSAALVGSMMTGLPAMAAGTGPTISNYTVQTNNNNVLVTINGQNFGTTDTGATVTFGNIAAPIDSWSNNSIEVTLPQNAGPGPLLVTTSLGPSNTISFAGIQRGYYTLAANGTVTVTGDVQFYGDLATINAQTSSPAIELVPTPNYQGYWILTQNGQIYPFGNATAFTAPNVAITAIGMAVTPSGQGAFLLSNTGQVYPLGNAVSYGNAPSGIVATSIAATPSGLGYWILGANGTVYAFGDAVNYGDQPESGDAPPAIYPNGSLLRVSGTSAVYYLNNGTLHHIPDAPLFLSMGFSWSQVQVVPNVDNYTLGAPMVTPFPSGTLIQPAGQSAVYLVMQGVLRHVASPEVLYAMGYNFSEVTQVPSINANWPMGPELTAAVPYEPNGVVLRQQNSPTVYMVVNNQLCAIQSASVFLGMGYQWNQIQLVSNLPSLPFGPEVTSPSRVYPTGTLVQLNGTAPVYLVQNNVLRHIDSPAILYALGYNFSEVTHVATLGGLPIGSDVGSTQLPAQPPMPTAVGLYPTADGQGYWILSSNGQVNNFGDAANLGSATTSQMGNQTAVGLAMTPDFQGYDILTSDGQTLAFGDAALNTTTTNATSLVISPEPAGRLLSMGYGFFTNPPVNGNQNSAYEDLLQNGSQLSVIQPAWFYVNQNADGSWSVDMWASASNVSSVTDAAHQQNVLIMPSIGSYYNPANGPITTSQEVQSMVSQIVNLVTQNNWDGITIDFENSSAYHNSGMTESQASQQYTNFVMALGQALHAINKKLMVAVYPSPYPNTIYNYSAIAPYVDWINIMTYPEHNSSTWPGPTSGYPWLENLVSQALATGVNPQQLIMGVAPYGHYWVVNNQGINAGLSNPPGYQPNRSVQAFIQSNDITPIWDPVEKEITFTSGPLDVAPTQSLSTADEGTYNPQVQNLQDLLNYILLRYAVTNGQTPPAMLATDGYYGPDTENAVAAFQQDFNVTGDPAGVYGSATQTALQQVIANWQIGQDMWWDETSRSFKDRLALAIQDGLGGVASWRMPFETQGYWTALATETTVTHFPTEANTQGNEVQPK</sequence>
<dbReference type="AlphaFoldDB" id="A0A2T2XIX0"/>
<gene>
    <name evidence="3" type="ORF">C7B46_05685</name>
</gene>
<dbReference type="Gene3D" id="3.20.20.80">
    <property type="entry name" value="Glycosidases"/>
    <property type="match status" value="1"/>
</dbReference>
<evidence type="ECO:0000313" key="4">
    <source>
        <dbReference type="Proteomes" id="UP000242972"/>
    </source>
</evidence>
<accession>A0A2T2XIX0</accession>
<organism evidence="3 4">
    <name type="scientific">Sulfobacillus benefaciens</name>
    <dbReference type="NCBI Taxonomy" id="453960"/>
    <lineage>
        <taxon>Bacteria</taxon>
        <taxon>Bacillati</taxon>
        <taxon>Bacillota</taxon>
        <taxon>Clostridia</taxon>
        <taxon>Eubacteriales</taxon>
        <taxon>Clostridiales Family XVII. Incertae Sedis</taxon>
        <taxon>Sulfobacillus</taxon>
    </lineage>
</organism>
<dbReference type="PANTHER" id="PTHR46066">
    <property type="entry name" value="CHITINASE DOMAIN-CONTAINING PROTEIN 1 FAMILY MEMBER"/>
    <property type="match status" value="1"/>
</dbReference>
<comment type="caution">
    <text evidence="3">The sequence shown here is derived from an EMBL/GenBank/DDBJ whole genome shotgun (WGS) entry which is preliminary data.</text>
</comment>
<dbReference type="InterPro" id="IPR017853">
    <property type="entry name" value="GH"/>
</dbReference>
<dbReference type="Pfam" id="PF00704">
    <property type="entry name" value="Glyco_hydro_18"/>
    <property type="match status" value="1"/>
</dbReference>
<keyword evidence="1" id="KW-0732">Signal</keyword>
<dbReference type="PROSITE" id="PS51910">
    <property type="entry name" value="GH18_2"/>
    <property type="match status" value="1"/>
</dbReference>
<dbReference type="InterPro" id="IPR006311">
    <property type="entry name" value="TAT_signal"/>
</dbReference>
<dbReference type="SUPFAM" id="SSF51445">
    <property type="entry name" value="(Trans)glycosidases"/>
    <property type="match status" value="1"/>
</dbReference>
<keyword evidence="3" id="KW-0378">Hydrolase</keyword>
<feature type="domain" description="GH18" evidence="2">
    <location>
        <begin position="626"/>
        <end position="1052"/>
    </location>
</feature>
<dbReference type="Gene3D" id="1.10.101.10">
    <property type="entry name" value="PGBD-like superfamily/PGBD"/>
    <property type="match status" value="1"/>
</dbReference>
<feature type="chain" id="PRO_5015567121" evidence="1">
    <location>
        <begin position="34"/>
        <end position="1068"/>
    </location>
</feature>
<reference evidence="3 4" key="1">
    <citation type="journal article" date="2014" name="BMC Genomics">
        <title>Comparison of environmental and isolate Sulfobacillus genomes reveals diverse carbon, sulfur, nitrogen, and hydrogen metabolisms.</title>
        <authorList>
            <person name="Justice N.B."/>
            <person name="Norman A."/>
            <person name="Brown C.T."/>
            <person name="Singh A."/>
            <person name="Thomas B.C."/>
            <person name="Banfield J.F."/>
        </authorList>
    </citation>
    <scope>NUCLEOTIDE SEQUENCE [LARGE SCALE GENOMIC DNA]</scope>
    <source>
        <strain evidence="3">AMDSBA4</strain>
    </source>
</reference>
<evidence type="ECO:0000259" key="2">
    <source>
        <dbReference type="PROSITE" id="PS51910"/>
    </source>
</evidence>
<dbReference type="InterPro" id="IPR002477">
    <property type="entry name" value="Peptidoglycan-bd-like"/>
</dbReference>
<dbReference type="InterPro" id="IPR001223">
    <property type="entry name" value="Glyco_hydro18_cat"/>
</dbReference>